<dbReference type="SMART" id="SM00387">
    <property type="entry name" value="HATPase_c"/>
    <property type="match status" value="1"/>
</dbReference>
<dbReference type="PANTHER" id="PTHR24421">
    <property type="entry name" value="NITRATE/NITRITE SENSOR PROTEIN NARX-RELATED"/>
    <property type="match status" value="1"/>
</dbReference>
<keyword evidence="3" id="KW-0808">Transferase</keyword>
<comment type="catalytic activity">
    <reaction evidence="1">
        <text>ATP + protein L-histidine = ADP + protein N-phospho-L-histidine.</text>
        <dbReference type="EC" id="2.7.13.3"/>
    </reaction>
</comment>
<dbReference type="InterPro" id="IPR036890">
    <property type="entry name" value="HATPase_C_sf"/>
</dbReference>
<accession>A0A931AM90</accession>
<evidence type="ECO:0000313" key="8">
    <source>
        <dbReference type="Proteomes" id="UP000605361"/>
    </source>
</evidence>
<dbReference type="Pfam" id="PF02518">
    <property type="entry name" value="HATPase_c"/>
    <property type="match status" value="1"/>
</dbReference>
<dbReference type="EC" id="2.7.13.3" evidence="2"/>
<dbReference type="CDD" id="cd16917">
    <property type="entry name" value="HATPase_UhpB-NarQ-NarX-like"/>
    <property type="match status" value="1"/>
</dbReference>
<dbReference type="InterPro" id="IPR003594">
    <property type="entry name" value="HATPase_dom"/>
</dbReference>
<dbReference type="InterPro" id="IPR050482">
    <property type="entry name" value="Sensor_HK_TwoCompSys"/>
</dbReference>
<evidence type="ECO:0000256" key="3">
    <source>
        <dbReference type="ARBA" id="ARBA00022679"/>
    </source>
</evidence>
<dbReference type="AlphaFoldDB" id="A0A931AM90"/>
<dbReference type="GO" id="GO:0004673">
    <property type="term" value="F:protein histidine kinase activity"/>
    <property type="evidence" value="ECO:0007669"/>
    <property type="project" value="UniProtKB-EC"/>
</dbReference>
<dbReference type="PROSITE" id="PS50109">
    <property type="entry name" value="HIS_KIN"/>
    <property type="match status" value="1"/>
</dbReference>
<evidence type="ECO:0000256" key="5">
    <source>
        <dbReference type="ARBA" id="ARBA00023012"/>
    </source>
</evidence>
<dbReference type="Gene3D" id="3.30.565.10">
    <property type="entry name" value="Histidine kinase-like ATPase, C-terminal domain"/>
    <property type="match status" value="1"/>
</dbReference>
<dbReference type="InterPro" id="IPR004358">
    <property type="entry name" value="Sig_transdc_His_kin-like_C"/>
</dbReference>
<evidence type="ECO:0000313" key="7">
    <source>
        <dbReference type="EMBL" id="MBF8194608.1"/>
    </source>
</evidence>
<dbReference type="EMBL" id="JADOGI010000475">
    <property type="protein sequence ID" value="MBF8194608.1"/>
    <property type="molecule type" value="Genomic_DNA"/>
</dbReference>
<dbReference type="SUPFAM" id="SSF55874">
    <property type="entry name" value="ATPase domain of HSP90 chaperone/DNA topoisomerase II/histidine kinase"/>
    <property type="match status" value="1"/>
</dbReference>
<protein>
    <recommendedName>
        <fullName evidence="2">histidine kinase</fullName>
        <ecNumber evidence="2">2.7.13.3</ecNumber>
    </recommendedName>
</protein>
<dbReference type="PRINTS" id="PR00344">
    <property type="entry name" value="BCTRLSENSOR"/>
</dbReference>
<evidence type="ECO:0000256" key="2">
    <source>
        <dbReference type="ARBA" id="ARBA00012438"/>
    </source>
</evidence>
<keyword evidence="8" id="KW-1185">Reference proteome</keyword>
<gene>
    <name evidence="7" type="ORF">ITP53_54940</name>
</gene>
<comment type="caution">
    <text evidence="7">The sequence shown here is derived from an EMBL/GenBank/DDBJ whole genome shotgun (WGS) entry which is preliminary data.</text>
</comment>
<evidence type="ECO:0000256" key="1">
    <source>
        <dbReference type="ARBA" id="ARBA00000085"/>
    </source>
</evidence>
<feature type="non-terminal residue" evidence="7">
    <location>
        <position position="1"/>
    </location>
</feature>
<dbReference type="Proteomes" id="UP000605361">
    <property type="component" value="Unassembled WGS sequence"/>
</dbReference>
<keyword evidence="4 7" id="KW-0418">Kinase</keyword>
<keyword evidence="5" id="KW-0902">Two-component regulatory system</keyword>
<dbReference type="RefSeq" id="WP_236052242.1">
    <property type="nucleotide sequence ID" value="NZ_JADOGI010000475.1"/>
</dbReference>
<proteinExistence type="predicted"/>
<organism evidence="7 8">
    <name type="scientific">Nonomuraea cypriaca</name>
    <dbReference type="NCBI Taxonomy" id="1187855"/>
    <lineage>
        <taxon>Bacteria</taxon>
        <taxon>Bacillati</taxon>
        <taxon>Actinomycetota</taxon>
        <taxon>Actinomycetes</taxon>
        <taxon>Streptosporangiales</taxon>
        <taxon>Streptosporangiaceae</taxon>
        <taxon>Nonomuraea</taxon>
    </lineage>
</organism>
<evidence type="ECO:0000259" key="6">
    <source>
        <dbReference type="PROSITE" id="PS50109"/>
    </source>
</evidence>
<dbReference type="PANTHER" id="PTHR24421:SF10">
    <property type="entry name" value="NITRATE_NITRITE SENSOR PROTEIN NARQ"/>
    <property type="match status" value="1"/>
</dbReference>
<evidence type="ECO:0000256" key="4">
    <source>
        <dbReference type="ARBA" id="ARBA00022777"/>
    </source>
</evidence>
<reference evidence="7" key="1">
    <citation type="submission" date="2020-11" db="EMBL/GenBank/DDBJ databases">
        <title>Whole-genome analyses of Nonomuraea sp. K274.</title>
        <authorList>
            <person name="Veyisoglu A."/>
        </authorList>
    </citation>
    <scope>NUCLEOTIDE SEQUENCE</scope>
    <source>
        <strain evidence="7">K274</strain>
    </source>
</reference>
<name>A0A931AM90_9ACTN</name>
<feature type="domain" description="Histidine kinase" evidence="6">
    <location>
        <begin position="1"/>
        <end position="94"/>
    </location>
</feature>
<dbReference type="GO" id="GO:0000160">
    <property type="term" value="P:phosphorelay signal transduction system"/>
    <property type="evidence" value="ECO:0007669"/>
    <property type="project" value="UniProtKB-KW"/>
</dbReference>
<dbReference type="InterPro" id="IPR005467">
    <property type="entry name" value="His_kinase_dom"/>
</dbReference>
<sequence>DGVELSVYRIVQEALTNVVKHAAPSRCWVSVVAEGGDVRIEVTDDGPGRTLPSAGTGHGLIGMRERVMMYGGSFEAGSLPGRGFRVFARLPYGEVS</sequence>